<dbReference type="PANTHER" id="PTHR43537:SF24">
    <property type="entry name" value="GLUCONATE OPERON TRANSCRIPTIONAL REPRESSOR"/>
    <property type="match status" value="1"/>
</dbReference>
<dbReference type="Pfam" id="PF00392">
    <property type="entry name" value="GntR"/>
    <property type="match status" value="1"/>
</dbReference>
<evidence type="ECO:0000256" key="1">
    <source>
        <dbReference type="ARBA" id="ARBA00023015"/>
    </source>
</evidence>
<dbReference type="PROSITE" id="PS50949">
    <property type="entry name" value="HTH_GNTR"/>
    <property type="match status" value="1"/>
</dbReference>
<keyword evidence="3" id="KW-0804">Transcription</keyword>
<evidence type="ECO:0000259" key="4">
    <source>
        <dbReference type="PROSITE" id="PS50949"/>
    </source>
</evidence>
<keyword evidence="2" id="KW-0238">DNA-binding</keyword>
<evidence type="ECO:0000313" key="6">
    <source>
        <dbReference type="Proteomes" id="UP001157034"/>
    </source>
</evidence>
<evidence type="ECO:0000256" key="2">
    <source>
        <dbReference type="ARBA" id="ARBA00023125"/>
    </source>
</evidence>
<dbReference type="SMART" id="SM00345">
    <property type="entry name" value="HTH_GNTR"/>
    <property type="match status" value="1"/>
</dbReference>
<dbReference type="InterPro" id="IPR036390">
    <property type="entry name" value="WH_DNA-bd_sf"/>
</dbReference>
<dbReference type="InterPro" id="IPR036388">
    <property type="entry name" value="WH-like_DNA-bd_sf"/>
</dbReference>
<dbReference type="EMBL" id="BSVB01000001">
    <property type="protein sequence ID" value="GMA95028.1"/>
    <property type="molecule type" value="Genomic_DNA"/>
</dbReference>
<dbReference type="PANTHER" id="PTHR43537">
    <property type="entry name" value="TRANSCRIPTIONAL REGULATOR, GNTR FAMILY"/>
    <property type="match status" value="1"/>
</dbReference>
<dbReference type="SMART" id="SM00895">
    <property type="entry name" value="FCD"/>
    <property type="match status" value="1"/>
</dbReference>
<protein>
    <recommendedName>
        <fullName evidence="4">HTH gntR-type domain-containing protein</fullName>
    </recommendedName>
</protein>
<accession>A0ABQ6K650</accession>
<keyword evidence="6" id="KW-1185">Reference proteome</keyword>
<evidence type="ECO:0000256" key="3">
    <source>
        <dbReference type="ARBA" id="ARBA00023163"/>
    </source>
</evidence>
<organism evidence="5 6">
    <name type="scientific">Pseudolysinimonas kribbensis</name>
    <dbReference type="NCBI Taxonomy" id="433641"/>
    <lineage>
        <taxon>Bacteria</taxon>
        <taxon>Bacillati</taxon>
        <taxon>Actinomycetota</taxon>
        <taxon>Actinomycetes</taxon>
        <taxon>Micrococcales</taxon>
        <taxon>Microbacteriaceae</taxon>
        <taxon>Pseudolysinimonas</taxon>
    </lineage>
</organism>
<evidence type="ECO:0000313" key="5">
    <source>
        <dbReference type="EMBL" id="GMA95028.1"/>
    </source>
</evidence>
<dbReference type="Pfam" id="PF07729">
    <property type="entry name" value="FCD"/>
    <property type="match status" value="1"/>
</dbReference>
<name>A0ABQ6K650_9MICO</name>
<comment type="caution">
    <text evidence="5">The sequence shown here is derived from an EMBL/GenBank/DDBJ whole genome shotgun (WGS) entry which is preliminary data.</text>
</comment>
<keyword evidence="1" id="KW-0805">Transcription regulation</keyword>
<dbReference type="InterPro" id="IPR008920">
    <property type="entry name" value="TF_FadR/GntR_C"/>
</dbReference>
<dbReference type="Proteomes" id="UP001157034">
    <property type="component" value="Unassembled WGS sequence"/>
</dbReference>
<dbReference type="Gene3D" id="1.20.120.530">
    <property type="entry name" value="GntR ligand-binding domain-like"/>
    <property type="match status" value="1"/>
</dbReference>
<sequence length="218" mass="23236">MSAPASVLPGTIADALRADVVETRLAPGETVTEAAVALRFGVARSTARIAIEKLVAEGMLRREVHHAARVPELSRDDIVDLYATRAVVEGAAMRWLAEQGAVPADALAAHRGIRAAAKDGGAFAAQDIAFHRALVAGQRSPRLARVHDQLMGEIELGIGQVQAHGLMSAMTIAEQHEYVLAAVIAGDGERAERLAREHVMSARDALLAHFDTTHRPED</sequence>
<proteinExistence type="predicted"/>
<feature type="domain" description="HTH gntR-type" evidence="4">
    <location>
        <begin position="6"/>
        <end position="73"/>
    </location>
</feature>
<dbReference type="Gene3D" id="1.10.10.10">
    <property type="entry name" value="Winged helix-like DNA-binding domain superfamily/Winged helix DNA-binding domain"/>
    <property type="match status" value="1"/>
</dbReference>
<dbReference type="InterPro" id="IPR000524">
    <property type="entry name" value="Tscrpt_reg_HTH_GntR"/>
</dbReference>
<gene>
    <name evidence="5" type="ORF">GCM10025881_18520</name>
</gene>
<dbReference type="SUPFAM" id="SSF48008">
    <property type="entry name" value="GntR ligand-binding domain-like"/>
    <property type="match status" value="1"/>
</dbReference>
<dbReference type="InterPro" id="IPR011711">
    <property type="entry name" value="GntR_C"/>
</dbReference>
<dbReference type="RefSeq" id="WP_284253880.1">
    <property type="nucleotide sequence ID" value="NZ_BAAAQO010000002.1"/>
</dbReference>
<reference evidence="6" key="1">
    <citation type="journal article" date="2019" name="Int. J. Syst. Evol. Microbiol.">
        <title>The Global Catalogue of Microorganisms (GCM) 10K type strain sequencing project: providing services to taxonomists for standard genome sequencing and annotation.</title>
        <authorList>
            <consortium name="The Broad Institute Genomics Platform"/>
            <consortium name="The Broad Institute Genome Sequencing Center for Infectious Disease"/>
            <person name="Wu L."/>
            <person name="Ma J."/>
        </authorList>
    </citation>
    <scope>NUCLEOTIDE SEQUENCE [LARGE SCALE GENOMIC DNA]</scope>
    <source>
        <strain evidence="6">NBRC 108894</strain>
    </source>
</reference>
<dbReference type="SUPFAM" id="SSF46785">
    <property type="entry name" value="Winged helix' DNA-binding domain"/>
    <property type="match status" value="1"/>
</dbReference>